<keyword evidence="3" id="KW-1185">Reference proteome</keyword>
<reference evidence="3" key="1">
    <citation type="journal article" date="2013" name="Science">
        <title>The Amborella genome and the evolution of flowering plants.</title>
        <authorList>
            <consortium name="Amborella Genome Project"/>
        </authorList>
    </citation>
    <scope>NUCLEOTIDE SEQUENCE [LARGE SCALE GENOMIC DNA]</scope>
</reference>
<accession>W1NDM7</accession>
<organism evidence="2 3">
    <name type="scientific">Amborella trichopoda</name>
    <dbReference type="NCBI Taxonomy" id="13333"/>
    <lineage>
        <taxon>Eukaryota</taxon>
        <taxon>Viridiplantae</taxon>
        <taxon>Streptophyta</taxon>
        <taxon>Embryophyta</taxon>
        <taxon>Tracheophyta</taxon>
        <taxon>Spermatophyta</taxon>
        <taxon>Magnoliopsida</taxon>
        <taxon>Amborellales</taxon>
        <taxon>Amborellaceae</taxon>
        <taxon>Amborella</taxon>
    </lineage>
</organism>
<evidence type="ECO:0000313" key="2">
    <source>
        <dbReference type="EMBL" id="ERM93782.1"/>
    </source>
</evidence>
<dbReference type="HOGENOM" id="CLU_1680278_0_0_1"/>
<evidence type="ECO:0000313" key="3">
    <source>
        <dbReference type="Proteomes" id="UP000017836"/>
    </source>
</evidence>
<name>W1NDM7_AMBTC</name>
<sequence length="157" mass="18026">MEKEKGVERKECRGGKEGYESPIDEDDDQEAKFEAQMKRVKIASLQELNYRQMKIQELYGRIDDASSRRQPQQPVVPSRGGYFYLQMISSITEAGPGVRSPTVKELAGGPCLEPSVYDVDRHIAQFKVLARYRSDHHDRWLEGQVLHASCQIFNRLP</sequence>
<protein>
    <submittedName>
        <fullName evidence="2">Uncharacterized protein</fullName>
    </submittedName>
</protein>
<dbReference type="Proteomes" id="UP000017836">
    <property type="component" value="Unassembled WGS sequence"/>
</dbReference>
<feature type="compositionally biased region" description="Basic and acidic residues" evidence="1">
    <location>
        <begin position="1"/>
        <end position="19"/>
    </location>
</feature>
<dbReference type="Gramene" id="ERM93782">
    <property type="protein sequence ID" value="ERM93782"/>
    <property type="gene ID" value="AMTR_s00004p00270730"/>
</dbReference>
<dbReference type="EMBL" id="KI397628">
    <property type="protein sequence ID" value="ERM93782.1"/>
    <property type="molecule type" value="Genomic_DNA"/>
</dbReference>
<dbReference type="AlphaFoldDB" id="W1NDM7"/>
<feature type="region of interest" description="Disordered" evidence="1">
    <location>
        <begin position="1"/>
        <end position="30"/>
    </location>
</feature>
<proteinExistence type="predicted"/>
<evidence type="ECO:0000256" key="1">
    <source>
        <dbReference type="SAM" id="MobiDB-lite"/>
    </source>
</evidence>
<gene>
    <name evidence="2" type="ORF">AMTR_s00004p00270730</name>
</gene>